<organism evidence="2 3">
    <name type="scientific">Eucalyptus globulus</name>
    <name type="common">Tasmanian blue gum</name>
    <dbReference type="NCBI Taxonomy" id="34317"/>
    <lineage>
        <taxon>Eukaryota</taxon>
        <taxon>Viridiplantae</taxon>
        <taxon>Streptophyta</taxon>
        <taxon>Embryophyta</taxon>
        <taxon>Tracheophyta</taxon>
        <taxon>Spermatophyta</taxon>
        <taxon>Magnoliopsida</taxon>
        <taxon>eudicotyledons</taxon>
        <taxon>Gunneridae</taxon>
        <taxon>Pentapetalae</taxon>
        <taxon>rosids</taxon>
        <taxon>malvids</taxon>
        <taxon>Myrtales</taxon>
        <taxon>Myrtaceae</taxon>
        <taxon>Myrtoideae</taxon>
        <taxon>Eucalypteae</taxon>
        <taxon>Eucalyptus</taxon>
    </lineage>
</organism>
<accession>A0ABD3KHN9</accession>
<feature type="region of interest" description="Disordered" evidence="1">
    <location>
        <begin position="49"/>
        <end position="69"/>
    </location>
</feature>
<evidence type="ECO:0000313" key="3">
    <source>
        <dbReference type="Proteomes" id="UP001634007"/>
    </source>
</evidence>
<gene>
    <name evidence="2" type="ORF">ACJRO7_020247</name>
</gene>
<dbReference type="PANTHER" id="PTHR43016">
    <property type="entry name" value="PRESEQUENCE PROTEASE"/>
    <property type="match status" value="1"/>
</dbReference>
<dbReference type="InterPro" id="IPR011249">
    <property type="entry name" value="Metalloenz_LuxS/M16"/>
</dbReference>
<dbReference type="Proteomes" id="UP001634007">
    <property type="component" value="Unassembled WGS sequence"/>
</dbReference>
<proteinExistence type="predicted"/>
<reference evidence="2 3" key="1">
    <citation type="submission" date="2024-11" db="EMBL/GenBank/DDBJ databases">
        <title>Chromosome-level genome assembly of Eucalyptus globulus Labill. provides insights into its genome evolution.</title>
        <authorList>
            <person name="Li X."/>
        </authorList>
    </citation>
    <scope>NUCLEOTIDE SEQUENCE [LARGE SCALE GENOMIC DNA]</scope>
    <source>
        <strain evidence="2">CL2024</strain>
        <tissue evidence="2">Fresh tender leaves</tissue>
    </source>
</reference>
<sequence length="127" mass="14047">MDPSEPLNHEESLMALKARIAKEGSEAVFSPLTEKFVLNNPHLYTVEMQPDPEQASRDESAENEILESQSKYARRRFSSVSTCHAGATFGAGSPDPPEALRTIPSLSLHDIPKMPIRVPTEVTRSPF</sequence>
<evidence type="ECO:0000256" key="1">
    <source>
        <dbReference type="SAM" id="MobiDB-lite"/>
    </source>
</evidence>
<name>A0ABD3KHN9_EUCGL</name>
<evidence type="ECO:0000313" key="2">
    <source>
        <dbReference type="EMBL" id="KAL3738842.1"/>
    </source>
</evidence>
<dbReference type="Gene3D" id="3.30.830.10">
    <property type="entry name" value="Metalloenzyme, LuxS/M16 peptidase-like"/>
    <property type="match status" value="1"/>
</dbReference>
<comment type="caution">
    <text evidence="2">The sequence shown here is derived from an EMBL/GenBank/DDBJ whole genome shotgun (WGS) entry which is preliminary data.</text>
</comment>
<dbReference type="PANTHER" id="PTHR43016:SF13">
    <property type="entry name" value="PRESEQUENCE PROTEASE, MITOCHONDRIAL"/>
    <property type="match status" value="1"/>
</dbReference>
<protein>
    <submittedName>
        <fullName evidence="2">Uncharacterized protein</fullName>
    </submittedName>
</protein>
<dbReference type="EMBL" id="JBJKBG010000005">
    <property type="protein sequence ID" value="KAL3738842.1"/>
    <property type="molecule type" value="Genomic_DNA"/>
</dbReference>
<dbReference type="AlphaFoldDB" id="A0ABD3KHN9"/>
<keyword evidence="3" id="KW-1185">Reference proteome</keyword>
<dbReference type="SUPFAM" id="SSF63411">
    <property type="entry name" value="LuxS/MPP-like metallohydrolase"/>
    <property type="match status" value="1"/>
</dbReference>